<feature type="chain" id="PRO_5013164017" description="VWFA domain-containing protein" evidence="3">
    <location>
        <begin position="19"/>
        <end position="1380"/>
    </location>
</feature>
<gene>
    <name evidence="4" type="ORF">LY90DRAFT_663753</name>
</gene>
<feature type="region of interest" description="Disordered" evidence="2">
    <location>
        <begin position="1353"/>
        <end position="1380"/>
    </location>
</feature>
<sequence>MKFILISLLVIFITRIYCLIPEYHPDQIALLILSAGSWNDPYEDNNIIGNIVKDINGSPLSINIKANGEPEEYASIVDIIPSLRNLEPDELSEKFSKIYKLAFSTFYSIFEIEEEDDIILDDYLIKKIINENDLINALINPSEDTNLLQDPKYKGSLYTSSNIDKDNSLKEFINALKSEDVSNIDINQFNKLPDDFIEKWNDDESLPKLYKAIGIQCAKIKDCINQFQDEDDQNIQDISFNIASYTNNDEKTYNYSFIIINDKLRDVYHAFTLESDKNDNFKLNKHDSTYNYAPYDYINNYYVINSENIKKRKENEIIIEKGIGLLAECGLIYEDDDATYNPEYYGYKFEEIDDEDKEKVNELDERLLQLYDLYQDDGTYNSNIIINIFNSYLVSVESVNDNDDTDSQNISFVKSKTQNDNILCSYTNDQLAHIEELALRFIEARKYYYADTENKISEIQALFQSMESDNFFKRDNSLPSDNHEEIDLLPYFEQYVINRFYEVIALKKTVKYDEGVFHNNDDSELINYNEYMITQNILSNMDTDVNNCIGQNDCSVFTLIEINYDVDEAIKIILNIASDDINSKKKRDLAEEFDKIKKLLDPQSDNNEHQTFTKALSSKIQQYKEKVENKQISSEESKIFVNAFKKLVSSLKNDYGKKGKLDSLEISLLDGNEITKLETLYKQAGSIHNKYFDDKIKVLTLPTVNIEANSKYTVDKMYESFASCIELIRYINGDDNSEPKLSINMNYDKIGSGNPDMETQISSMMVDLRNLKIDETLKDQLKQNFKTLLNTANELEKIYDEANKQNFKNGNTEKYESNSSMIYKYKDALVEAISVNYGNDSEMKKMVEKHKTKVKGVDKLNIESDSNFNLDHVVKNIGEDNMESFIINNPNSKMYLEPYIDALKTEIVNEIRTNEQNNDSPKSISPEALNRLHSLKQNIESRINEVNKYESFEGHYDEVIHLVNVMNGFNEAYDTFIKYSDMDYEGELGEKVKDLKGIYAENYGLESKLEYTRLELQYQIIDDFIKENPELFKNYEGYDSFKEYIDKERATSIDGNKEVFENKEIFHFTADDINNLMGGSNANKNNLKSVSDVMKMISERTTDKKQLMNIQSSSELTKSLIQHSPSFMRNEDQINEMLNTQVLDKNSLNSNRMNLIESDNQIYNRYTREMNANYQKLWLKKMIKDKDIKSESLIFFDTVEEAYEYVLKRYGPDYEKMGIEIFELDMEEKTFNELKNNPKEFIDNIDDTDESKQMSKITKAFNNHNENELRVNLDRLGEEAHNTLYDRFVNNLDYDELNKNENTKNKYNRILSKINKIYNMKKNESTYKFGDSLKHNIGGTRNKNKNIEKLGENFKNKGVSSSGTGRGSGSGSGSGKVIHH</sequence>
<dbReference type="Proteomes" id="UP000193920">
    <property type="component" value="Unassembled WGS sequence"/>
</dbReference>
<organism evidence="4 5">
    <name type="scientific">Neocallimastix californiae</name>
    <dbReference type="NCBI Taxonomy" id="1754190"/>
    <lineage>
        <taxon>Eukaryota</taxon>
        <taxon>Fungi</taxon>
        <taxon>Fungi incertae sedis</taxon>
        <taxon>Chytridiomycota</taxon>
        <taxon>Chytridiomycota incertae sedis</taxon>
        <taxon>Neocallimastigomycetes</taxon>
        <taxon>Neocallimastigales</taxon>
        <taxon>Neocallimastigaceae</taxon>
        <taxon>Neocallimastix</taxon>
    </lineage>
</organism>
<feature type="compositionally biased region" description="Gly residues" evidence="2">
    <location>
        <begin position="1364"/>
        <end position="1374"/>
    </location>
</feature>
<accession>A0A1Y2FJD9</accession>
<comment type="caution">
    <text evidence="4">The sequence shown here is derived from an EMBL/GenBank/DDBJ whole genome shotgun (WGS) entry which is preliminary data.</text>
</comment>
<evidence type="ECO:0000256" key="2">
    <source>
        <dbReference type="SAM" id="MobiDB-lite"/>
    </source>
</evidence>
<evidence type="ECO:0000313" key="4">
    <source>
        <dbReference type="EMBL" id="ORY84049.1"/>
    </source>
</evidence>
<evidence type="ECO:0000256" key="3">
    <source>
        <dbReference type="SAM" id="SignalP"/>
    </source>
</evidence>
<evidence type="ECO:0000313" key="5">
    <source>
        <dbReference type="Proteomes" id="UP000193920"/>
    </source>
</evidence>
<protein>
    <recommendedName>
        <fullName evidence="6">VWFA domain-containing protein</fullName>
    </recommendedName>
</protein>
<keyword evidence="1" id="KW-0175">Coiled coil</keyword>
<feature type="signal peptide" evidence="3">
    <location>
        <begin position="1"/>
        <end position="18"/>
    </location>
</feature>
<feature type="coiled-coil region" evidence="1">
    <location>
        <begin position="778"/>
        <end position="805"/>
    </location>
</feature>
<proteinExistence type="predicted"/>
<dbReference type="STRING" id="1754190.A0A1Y2FJD9"/>
<dbReference type="EMBL" id="MCOG01000006">
    <property type="protein sequence ID" value="ORY84049.1"/>
    <property type="molecule type" value="Genomic_DNA"/>
</dbReference>
<reference evidence="4 5" key="1">
    <citation type="submission" date="2016-08" db="EMBL/GenBank/DDBJ databases">
        <title>A Parts List for Fungal Cellulosomes Revealed by Comparative Genomics.</title>
        <authorList>
            <consortium name="DOE Joint Genome Institute"/>
            <person name="Haitjema C.H."/>
            <person name="Gilmore S.P."/>
            <person name="Henske J.K."/>
            <person name="Solomon K.V."/>
            <person name="De Groot R."/>
            <person name="Kuo A."/>
            <person name="Mondo S.J."/>
            <person name="Salamov A.A."/>
            <person name="Labutti K."/>
            <person name="Zhao Z."/>
            <person name="Chiniquy J."/>
            <person name="Barry K."/>
            <person name="Brewer H.M."/>
            <person name="Purvine S.O."/>
            <person name="Wright A.T."/>
            <person name="Boxma B."/>
            <person name="Van Alen T."/>
            <person name="Hackstein J.H."/>
            <person name="Baker S.E."/>
            <person name="Grigoriev I.V."/>
            <person name="O'Malley M.A."/>
        </authorList>
    </citation>
    <scope>NUCLEOTIDE SEQUENCE [LARGE SCALE GENOMIC DNA]</scope>
    <source>
        <strain evidence="4 5">G1</strain>
    </source>
</reference>
<keyword evidence="3" id="KW-0732">Signal</keyword>
<evidence type="ECO:0008006" key="6">
    <source>
        <dbReference type="Google" id="ProtNLM"/>
    </source>
</evidence>
<evidence type="ECO:0000256" key="1">
    <source>
        <dbReference type="SAM" id="Coils"/>
    </source>
</evidence>
<keyword evidence="5" id="KW-1185">Reference proteome</keyword>
<name>A0A1Y2FJD9_9FUNG</name>